<feature type="transmembrane region" description="Helical" evidence="2">
    <location>
        <begin position="574"/>
        <end position="597"/>
    </location>
</feature>
<dbReference type="InterPro" id="IPR013783">
    <property type="entry name" value="Ig-like_fold"/>
</dbReference>
<proteinExistence type="predicted"/>
<dbReference type="RefSeq" id="XP_012898079.1">
    <property type="nucleotide sequence ID" value="XM_013042625.1"/>
</dbReference>
<dbReference type="InterPro" id="IPR036445">
    <property type="entry name" value="GPCR_2_extracell_dom_sf"/>
</dbReference>
<protein>
    <recommendedName>
        <fullName evidence="5">Cadherin domain-containing protein</fullName>
    </recommendedName>
</protein>
<dbReference type="Gene3D" id="2.60.40.10">
    <property type="entry name" value="Immunoglobulins"/>
    <property type="match status" value="3"/>
</dbReference>
<dbReference type="PANTHER" id="PTHR45813">
    <property type="entry name" value="IG-LIKE DOMAIN-CONTAINING PROTEIN"/>
    <property type="match status" value="1"/>
</dbReference>
<dbReference type="GeneID" id="24920885"/>
<dbReference type="Pfam" id="PF05345">
    <property type="entry name" value="He_PIG"/>
    <property type="match status" value="3"/>
</dbReference>
<evidence type="ECO:0000313" key="3">
    <source>
        <dbReference type="EMBL" id="CBK24031.2"/>
    </source>
</evidence>
<dbReference type="SUPFAM" id="SSF111418">
    <property type="entry name" value="Hormone receptor domain"/>
    <property type="match status" value="1"/>
</dbReference>
<organism evidence="3">
    <name type="scientific">Blastocystis hominis</name>
    <dbReference type="NCBI Taxonomy" id="12968"/>
    <lineage>
        <taxon>Eukaryota</taxon>
        <taxon>Sar</taxon>
        <taxon>Stramenopiles</taxon>
        <taxon>Bigyra</taxon>
        <taxon>Opalozoa</taxon>
        <taxon>Opalinata</taxon>
        <taxon>Blastocystidae</taxon>
        <taxon>Blastocystis</taxon>
    </lineage>
</organism>
<evidence type="ECO:0000256" key="1">
    <source>
        <dbReference type="SAM" id="MobiDB-lite"/>
    </source>
</evidence>
<keyword evidence="2" id="KW-0472">Membrane</keyword>
<feature type="compositionally biased region" description="Basic residues" evidence="1">
    <location>
        <begin position="689"/>
        <end position="699"/>
    </location>
</feature>
<dbReference type="InterPro" id="IPR015919">
    <property type="entry name" value="Cadherin-like_sf"/>
</dbReference>
<feature type="region of interest" description="Disordered" evidence="1">
    <location>
        <begin position="605"/>
        <end position="705"/>
    </location>
</feature>
<dbReference type="AlphaFoldDB" id="D8M7J2"/>
<dbReference type="EMBL" id="FN668672">
    <property type="protein sequence ID" value="CBK24031.2"/>
    <property type="molecule type" value="Genomic_DNA"/>
</dbReference>
<name>D8M7J2_BLAHO</name>
<evidence type="ECO:0000256" key="2">
    <source>
        <dbReference type="SAM" id="Phobius"/>
    </source>
</evidence>
<dbReference type="InParanoid" id="D8M7J2"/>
<dbReference type="GO" id="GO:0016020">
    <property type="term" value="C:membrane"/>
    <property type="evidence" value="ECO:0007669"/>
    <property type="project" value="InterPro"/>
</dbReference>
<dbReference type="GO" id="GO:0004930">
    <property type="term" value="F:G protein-coupled receptor activity"/>
    <property type="evidence" value="ECO:0007669"/>
    <property type="project" value="InterPro"/>
</dbReference>
<keyword evidence="4" id="KW-1185">Reference proteome</keyword>
<evidence type="ECO:0000313" key="4">
    <source>
        <dbReference type="Proteomes" id="UP000008312"/>
    </source>
</evidence>
<dbReference type="Proteomes" id="UP000008312">
    <property type="component" value="Unassembled WGS sequence"/>
</dbReference>
<reference evidence="3" key="1">
    <citation type="submission" date="2010-02" db="EMBL/GenBank/DDBJ databases">
        <title>Sequencing and annotation of the Blastocystis hominis genome.</title>
        <authorList>
            <person name="Wincker P."/>
        </authorList>
    </citation>
    <scope>NUCLEOTIDE SEQUENCE</scope>
    <source>
        <strain evidence="3">Singapore isolate B</strain>
    </source>
</reference>
<accession>D8M7J2</accession>
<keyword evidence="2" id="KW-0812">Transmembrane</keyword>
<gene>
    <name evidence="3" type="ORF">GSBLH_T00003823001</name>
</gene>
<dbReference type="PANTHER" id="PTHR45813:SF8">
    <property type="entry name" value="IG-LIKE DOMAIN-CONTAINING PROTEIN"/>
    <property type="match status" value="1"/>
</dbReference>
<evidence type="ECO:0008006" key="5">
    <source>
        <dbReference type="Google" id="ProtNLM"/>
    </source>
</evidence>
<dbReference type="GO" id="GO:0007189">
    <property type="term" value="P:adenylate cyclase-activating G protein-coupled receptor signaling pathway"/>
    <property type="evidence" value="ECO:0007669"/>
    <property type="project" value="TreeGrafter"/>
</dbReference>
<dbReference type="InterPro" id="IPR051587">
    <property type="entry name" value="Adhesion_GPCR"/>
</dbReference>
<dbReference type="GO" id="GO:0005509">
    <property type="term" value="F:calcium ion binding"/>
    <property type="evidence" value="ECO:0007669"/>
    <property type="project" value="InterPro"/>
</dbReference>
<dbReference type="Gene3D" id="4.10.1240.10">
    <property type="entry name" value="GPCR, family 2, extracellular hormone receptor domain"/>
    <property type="match status" value="3"/>
</dbReference>
<sequence length="705" mass="77049">MTRLCLPGSPARWDVVVDNCEVIVPNITLANTTYSFVKNEQISPIVPVVTGYGIYERKIEPTLPAGLYFDPSSAAISGKPTQKIQATEFTITVRNANGEAHVTLTITVTSLVCSAQDGWGETDSGDTAYKLCPENKEGDWYRVCQAGDPPTWQSPVDNCQYIKPVVSYPNSFYALQRNQATTITPITQFYISSWSYQGQLPTGLSFSTSNGQITGTPTQETEVTSLTITAANPDKQTQVTLSISVSIFKCAAEGVWPETEAGQTVTRDCDDMTLKEGSISRACVTSGYNVAWADPVDSCKYKAPILTYSVSTILAHRGEPIQAVSPTIGNQIDSMTIEPALPEGLSFHSLTGTISGTPTGEASSRAYVVTAINADAQTTATLQITVTVVACPADGRWPITERGSVAYMWCSDGMAGILVRQCGEESDETPSWKPVDSSNCVANPGSEKPSQGQAFLRFKLKLEGVTSFDPAAYAAIRRVLAAGLTSLGVVESGIVLETHSSETFSVMAAGTAVTTRIRVSEENVDSLQAAVKNLAKTTLTMQLRQSNVASLATVTASVDENSFEVVNYTLLNSLVGTLLTIVIIMAVVLILIAVLFYMRRMSASKKNGHDRFTSSHSAGRHGKSQHEERSKKSRHYEDDDYEEERQRKKSSKKSKRYEEEEEEEERPKKKSSKKSRKTDYEEEEEERPKKKKKSSKKSKHYEDSD</sequence>
<keyword evidence="2" id="KW-1133">Transmembrane helix</keyword>
<dbReference type="SUPFAM" id="SSF49313">
    <property type="entry name" value="Cadherin-like"/>
    <property type="match status" value="3"/>
</dbReference>